<accession>A0A5C2S0U1</accession>
<evidence type="ECO:0000313" key="7">
    <source>
        <dbReference type="EMBL" id="RPD57055.1"/>
    </source>
</evidence>
<organism evidence="7 8">
    <name type="scientific">Lentinus tigrinus ALCF2SS1-6</name>
    <dbReference type="NCBI Taxonomy" id="1328759"/>
    <lineage>
        <taxon>Eukaryota</taxon>
        <taxon>Fungi</taxon>
        <taxon>Dikarya</taxon>
        <taxon>Basidiomycota</taxon>
        <taxon>Agaricomycotina</taxon>
        <taxon>Agaricomycetes</taxon>
        <taxon>Polyporales</taxon>
        <taxon>Polyporaceae</taxon>
        <taxon>Lentinus</taxon>
    </lineage>
</organism>
<keyword evidence="1" id="KW-0540">Nuclease</keyword>
<dbReference type="SUPFAM" id="SSF53933">
    <property type="entry name" value="Microbial ribonucleases"/>
    <property type="match status" value="1"/>
</dbReference>
<feature type="signal peptide" evidence="6">
    <location>
        <begin position="1"/>
        <end position="20"/>
    </location>
</feature>
<evidence type="ECO:0000256" key="5">
    <source>
        <dbReference type="ARBA" id="ARBA00023239"/>
    </source>
</evidence>
<name>A0A5C2S0U1_9APHY</name>
<evidence type="ECO:0000256" key="3">
    <source>
        <dbReference type="ARBA" id="ARBA00022801"/>
    </source>
</evidence>
<protein>
    <submittedName>
        <fullName evidence="7">Ribonuclease T1</fullName>
    </submittedName>
</protein>
<dbReference type="Proteomes" id="UP000313359">
    <property type="component" value="Unassembled WGS sequence"/>
</dbReference>
<evidence type="ECO:0000313" key="8">
    <source>
        <dbReference type="Proteomes" id="UP000313359"/>
    </source>
</evidence>
<dbReference type="Pfam" id="PF00545">
    <property type="entry name" value="Ribonuclease"/>
    <property type="match status" value="1"/>
</dbReference>
<dbReference type="GO" id="GO:0004521">
    <property type="term" value="F:RNA endonuclease activity"/>
    <property type="evidence" value="ECO:0007669"/>
    <property type="project" value="InterPro"/>
</dbReference>
<reference evidence="7" key="1">
    <citation type="journal article" date="2018" name="Genome Biol. Evol.">
        <title>Genomics and development of Lentinus tigrinus, a white-rot wood-decaying mushroom with dimorphic fruiting bodies.</title>
        <authorList>
            <person name="Wu B."/>
            <person name="Xu Z."/>
            <person name="Knudson A."/>
            <person name="Carlson A."/>
            <person name="Chen N."/>
            <person name="Kovaka S."/>
            <person name="LaButti K."/>
            <person name="Lipzen A."/>
            <person name="Pennachio C."/>
            <person name="Riley R."/>
            <person name="Schakwitz W."/>
            <person name="Umezawa K."/>
            <person name="Ohm R.A."/>
            <person name="Grigoriev I.V."/>
            <person name="Nagy L.G."/>
            <person name="Gibbons J."/>
            <person name="Hibbett D."/>
        </authorList>
    </citation>
    <scope>NUCLEOTIDE SEQUENCE [LARGE SCALE GENOMIC DNA]</scope>
    <source>
        <strain evidence="7">ALCF2SS1-6</strain>
    </source>
</reference>
<dbReference type="GO" id="GO:0016787">
    <property type="term" value="F:hydrolase activity"/>
    <property type="evidence" value="ECO:0007669"/>
    <property type="project" value="UniProtKB-KW"/>
</dbReference>
<evidence type="ECO:0000256" key="1">
    <source>
        <dbReference type="ARBA" id="ARBA00022722"/>
    </source>
</evidence>
<keyword evidence="2" id="KW-0255">Endonuclease</keyword>
<evidence type="ECO:0000256" key="4">
    <source>
        <dbReference type="ARBA" id="ARBA00023157"/>
    </source>
</evidence>
<dbReference type="OrthoDB" id="5425539at2759"/>
<dbReference type="GO" id="GO:0016829">
    <property type="term" value="F:lyase activity"/>
    <property type="evidence" value="ECO:0007669"/>
    <property type="project" value="UniProtKB-KW"/>
</dbReference>
<dbReference type="AlphaFoldDB" id="A0A5C2S0U1"/>
<keyword evidence="5" id="KW-0456">Lyase</keyword>
<keyword evidence="4" id="KW-1015">Disulfide bond</keyword>
<keyword evidence="6" id="KW-0732">Signal</keyword>
<dbReference type="Gene3D" id="3.10.450.30">
    <property type="entry name" value="Microbial ribonucleases"/>
    <property type="match status" value="1"/>
</dbReference>
<evidence type="ECO:0000256" key="6">
    <source>
        <dbReference type="SAM" id="SignalP"/>
    </source>
</evidence>
<sequence>MQLSPLVALFAAIFVSSAAAGVLRRQSGGCECGSHSYTRSDIVNAINEAEDGGASNYPHQYHDYEGFSFPSCSGEFFEYPLRHNNVYTGGSPGADRVIYDQHGGFCACLTHTGASGNNFLECDF</sequence>
<dbReference type="PANTHER" id="PTHR42104">
    <property type="entry name" value="EXTRACELLULAR GUANYL-SPECIFIC RIBONUCLEASE RNTA (AFU_ORTHOLOGUE AFUA_4G03230)"/>
    <property type="match status" value="1"/>
</dbReference>
<gene>
    <name evidence="7" type="ORF">L227DRAFT_507369</name>
</gene>
<evidence type="ECO:0000256" key="2">
    <source>
        <dbReference type="ARBA" id="ARBA00022759"/>
    </source>
</evidence>
<dbReference type="InterPro" id="IPR000026">
    <property type="entry name" value="N1-like"/>
</dbReference>
<dbReference type="EMBL" id="ML122283">
    <property type="protein sequence ID" value="RPD57055.1"/>
    <property type="molecule type" value="Genomic_DNA"/>
</dbReference>
<dbReference type="InterPro" id="IPR016191">
    <property type="entry name" value="Ribonuclease/ribotoxin"/>
</dbReference>
<feature type="chain" id="PRO_5022746479" evidence="6">
    <location>
        <begin position="21"/>
        <end position="124"/>
    </location>
</feature>
<proteinExistence type="predicted"/>
<dbReference type="GO" id="GO:0003723">
    <property type="term" value="F:RNA binding"/>
    <property type="evidence" value="ECO:0007669"/>
    <property type="project" value="InterPro"/>
</dbReference>
<keyword evidence="8" id="KW-1185">Reference proteome</keyword>
<dbReference type="PANTHER" id="PTHR42104:SF1">
    <property type="entry name" value="EXTRACELLULAR GUANYL-SPECIFIC RIBONUCLEASE RNTA (AFU_ORTHOLOGUE AFUA_4G03230)"/>
    <property type="match status" value="1"/>
</dbReference>
<dbReference type="CDD" id="cd00606">
    <property type="entry name" value="fungal_RNase"/>
    <property type="match status" value="1"/>
</dbReference>
<keyword evidence="3" id="KW-0378">Hydrolase</keyword>